<evidence type="ECO:0000256" key="6">
    <source>
        <dbReference type="ARBA" id="ARBA00023237"/>
    </source>
</evidence>
<dbReference type="NCBIfam" id="TIGR04056">
    <property type="entry name" value="OMP_RagA_SusC"/>
    <property type="match status" value="1"/>
</dbReference>
<evidence type="ECO:0000256" key="5">
    <source>
        <dbReference type="ARBA" id="ARBA00023136"/>
    </source>
</evidence>
<comment type="similarity">
    <text evidence="7">Belongs to the TonB-dependent receptor family.</text>
</comment>
<accession>A0ABM8UKS3</accession>
<evidence type="ECO:0000256" key="4">
    <source>
        <dbReference type="ARBA" id="ARBA00022692"/>
    </source>
</evidence>
<proteinExistence type="inferred from homology"/>
<dbReference type="NCBIfam" id="TIGR04057">
    <property type="entry name" value="SusC_RagA_signa"/>
    <property type="match status" value="1"/>
</dbReference>
<keyword evidence="8" id="KW-0732">Signal</keyword>
<comment type="subcellular location">
    <subcellularLocation>
        <location evidence="1 7">Cell outer membrane</location>
        <topology evidence="1 7">Multi-pass membrane protein</topology>
    </subcellularLocation>
</comment>
<comment type="caution">
    <text evidence="10">The sequence shown here is derived from an EMBL/GenBank/DDBJ whole genome shotgun (WGS) entry which is preliminary data.</text>
</comment>
<evidence type="ECO:0000256" key="8">
    <source>
        <dbReference type="SAM" id="SignalP"/>
    </source>
</evidence>
<keyword evidence="5 7" id="KW-0472">Membrane</keyword>
<dbReference type="Proteomes" id="UP000679725">
    <property type="component" value="Unassembled WGS sequence"/>
</dbReference>
<keyword evidence="6 7" id="KW-0998">Cell outer membrane</keyword>
<dbReference type="PROSITE" id="PS52016">
    <property type="entry name" value="TONB_DEPENDENT_REC_3"/>
    <property type="match status" value="1"/>
</dbReference>
<name>A0ABM8UKS3_9BACT</name>
<dbReference type="InterPro" id="IPR036942">
    <property type="entry name" value="Beta-barrel_TonB_sf"/>
</dbReference>
<feature type="signal peptide" evidence="8">
    <location>
        <begin position="1"/>
        <end position="22"/>
    </location>
</feature>
<dbReference type="Gene3D" id="2.60.40.1120">
    <property type="entry name" value="Carboxypeptidase-like, regulatory domain"/>
    <property type="match status" value="1"/>
</dbReference>
<keyword evidence="10" id="KW-0675">Receptor</keyword>
<dbReference type="InterPro" id="IPR039426">
    <property type="entry name" value="TonB-dep_rcpt-like"/>
</dbReference>
<feature type="chain" id="PRO_5046214958" evidence="8">
    <location>
        <begin position="23"/>
        <end position="1012"/>
    </location>
</feature>
<dbReference type="InterPro" id="IPR012910">
    <property type="entry name" value="Plug_dom"/>
</dbReference>
<feature type="domain" description="TonB-dependent receptor plug" evidence="9">
    <location>
        <begin position="120"/>
        <end position="226"/>
    </location>
</feature>
<dbReference type="Gene3D" id="2.170.130.10">
    <property type="entry name" value="TonB-dependent receptor, plug domain"/>
    <property type="match status" value="1"/>
</dbReference>
<keyword evidence="2 7" id="KW-0813">Transport</keyword>
<evidence type="ECO:0000256" key="3">
    <source>
        <dbReference type="ARBA" id="ARBA00022452"/>
    </source>
</evidence>
<organism evidence="10 11">
    <name type="scientific">Dyadobacter linearis</name>
    <dbReference type="NCBI Taxonomy" id="2823330"/>
    <lineage>
        <taxon>Bacteria</taxon>
        <taxon>Pseudomonadati</taxon>
        <taxon>Bacteroidota</taxon>
        <taxon>Cytophagia</taxon>
        <taxon>Cytophagales</taxon>
        <taxon>Spirosomataceae</taxon>
        <taxon>Dyadobacter</taxon>
    </lineage>
</organism>
<dbReference type="InterPro" id="IPR037066">
    <property type="entry name" value="Plug_dom_sf"/>
</dbReference>
<evidence type="ECO:0000256" key="7">
    <source>
        <dbReference type="PROSITE-ProRule" id="PRU01360"/>
    </source>
</evidence>
<dbReference type="InterPro" id="IPR023996">
    <property type="entry name" value="TonB-dep_OMP_SusC/RagA"/>
</dbReference>
<evidence type="ECO:0000313" key="10">
    <source>
        <dbReference type="EMBL" id="CAG5068089.1"/>
    </source>
</evidence>
<keyword evidence="4 7" id="KW-0812">Transmembrane</keyword>
<dbReference type="Pfam" id="PF07715">
    <property type="entry name" value="Plug"/>
    <property type="match status" value="1"/>
</dbReference>
<dbReference type="EMBL" id="CAJRAU010000001">
    <property type="protein sequence ID" value="CAG5068089.1"/>
    <property type="molecule type" value="Genomic_DNA"/>
</dbReference>
<dbReference type="InterPro" id="IPR023997">
    <property type="entry name" value="TonB-dep_OMP_SusC/RagA_CS"/>
</dbReference>
<dbReference type="SUPFAM" id="SSF49464">
    <property type="entry name" value="Carboxypeptidase regulatory domain-like"/>
    <property type="match status" value="1"/>
</dbReference>
<reference evidence="10 11" key="1">
    <citation type="submission" date="2021-04" db="EMBL/GenBank/DDBJ databases">
        <authorList>
            <person name="Rodrigo-Torres L."/>
            <person name="Arahal R. D."/>
            <person name="Lucena T."/>
        </authorList>
    </citation>
    <scope>NUCLEOTIDE SEQUENCE [LARGE SCALE GENOMIC DNA]</scope>
    <source>
        <strain evidence="10 11">CECT 9623</strain>
    </source>
</reference>
<dbReference type="RefSeq" id="WP_215232205.1">
    <property type="nucleotide sequence ID" value="NZ_CAJRAU010000001.1"/>
</dbReference>
<gene>
    <name evidence="10" type="primary">susC_3</name>
    <name evidence="10" type="ORF">DYBT9623_00817</name>
</gene>
<evidence type="ECO:0000313" key="11">
    <source>
        <dbReference type="Proteomes" id="UP000679725"/>
    </source>
</evidence>
<dbReference type="Gene3D" id="2.40.170.20">
    <property type="entry name" value="TonB-dependent receptor, beta-barrel domain"/>
    <property type="match status" value="1"/>
</dbReference>
<keyword evidence="3 7" id="KW-1134">Transmembrane beta strand</keyword>
<dbReference type="InterPro" id="IPR008969">
    <property type="entry name" value="CarboxyPept-like_regulatory"/>
</dbReference>
<keyword evidence="11" id="KW-1185">Reference proteome</keyword>
<evidence type="ECO:0000259" key="9">
    <source>
        <dbReference type="Pfam" id="PF07715"/>
    </source>
</evidence>
<dbReference type="SUPFAM" id="SSF56935">
    <property type="entry name" value="Porins"/>
    <property type="match status" value="1"/>
</dbReference>
<protein>
    <submittedName>
        <fullName evidence="10">TonB-dependent receptor SusC</fullName>
    </submittedName>
</protein>
<sequence length="1012" mass="112117">MIFYKKCFFLLLLWLPGLVAFAQKSEIAGRVIEQTTGDPLPGANIILKGSSDATIANEKGEFRMQTEAGDILVVSFIGFETREIIVDRNASALTIAMKEDVNQLSEIMVTGALGIKRAARELGGGSQVVGSENLNQAKTINPLNGLTSKVAGLRINMYDSKVDPQIQITMRGTRSLNRSKNAPIYVVDGVPVPDISRINPNDIESVTVLKGANAAALYGSEGVNGALMVTTKTGNRDKGRVTFGHTTTFSNVYMLPPAQTQYGQGVNGVYNATQAESWGPAFDGSMKDFGPKLPDGTQPQALYAAPGSDNRLDLFQTGVNMQNDISFSGGDEKTTYFFSVQDAAIKGIIPEDKSRRTGARFNGSRNFGKLKTAYNINYVYFTKNTTPDGPWITAYSLPANFDFNSMKDWQNPLAIGNPNNFFTDLQKNPYHQIDNIRDESEQQNLNGKIELDYEVTPWFNAMYRLGLYNNNVQTRSTTGKFEAAGRRNVNGSVNDGTNNFRRLNGDLILNFHKDFGKFTTRLLLGQNFRADNTKASSISTSNLLLPDVFNPGTRIGELTGSSSITEYRSLAGYGEFTAGYNNYLFLTFTGRNEWVSVLSQENRSYFYPGVSASFVFNEAIPAFKDNNFLSFGKLFGSWNKTGNVTLDPYSLNNPYTQSNGFPFGNLVGFTPGLRYPNPNIQPEFVTSFEVGTQLSFFNNRLHFEGSYVFSDSKGQIFNATTSRATGYSSAVVNAGRLTNSIVELSVSGDVVRTNDLKWNVGFNFTHINNQVKELYEGLRSFNIFRQSYANIGQAYPSLQVSDYQRDPQGRVVVDAATGDPLVAADPRHLGTMVPPYQMGLNTNVNYKGFNLGAQFDWRMGGWLYSEIVPRMYTAGTEPRTAEFGREAFVYPNSVIETSPGVFTENTELKTSGGGKAFWTKQGEVQINTAAKSDFFKLRELNVSYSLPTALLAKQRFVRDATIGFVATNLFIIRHKDNKYGDPEYLYNSTDGYLSFRQVPPYRTYGFNVNVTF</sequence>
<evidence type="ECO:0000256" key="2">
    <source>
        <dbReference type="ARBA" id="ARBA00022448"/>
    </source>
</evidence>
<dbReference type="Pfam" id="PF13715">
    <property type="entry name" value="CarbopepD_reg_2"/>
    <property type="match status" value="1"/>
</dbReference>
<evidence type="ECO:0000256" key="1">
    <source>
        <dbReference type="ARBA" id="ARBA00004571"/>
    </source>
</evidence>